<evidence type="ECO:0000256" key="2">
    <source>
        <dbReference type="ARBA" id="ARBA00023015"/>
    </source>
</evidence>
<dbReference type="InterPro" id="IPR036388">
    <property type="entry name" value="WH-like_DNA-bd_sf"/>
</dbReference>
<evidence type="ECO:0000259" key="8">
    <source>
        <dbReference type="Pfam" id="PF08281"/>
    </source>
</evidence>
<dbReference type="PANTHER" id="PTHR43133">
    <property type="entry name" value="RNA POLYMERASE ECF-TYPE SIGMA FACTO"/>
    <property type="match status" value="1"/>
</dbReference>
<evidence type="ECO:0000313" key="9">
    <source>
        <dbReference type="EMBL" id="RUL88296.1"/>
    </source>
</evidence>
<feature type="domain" description="RNA polymerase sigma-70 region 2" evidence="7">
    <location>
        <begin position="25"/>
        <end position="91"/>
    </location>
</feature>
<proteinExistence type="inferred from homology"/>
<evidence type="ECO:0000256" key="4">
    <source>
        <dbReference type="ARBA" id="ARBA00023125"/>
    </source>
</evidence>
<dbReference type="CDD" id="cd06171">
    <property type="entry name" value="Sigma70_r4"/>
    <property type="match status" value="1"/>
</dbReference>
<dbReference type="EMBL" id="RYZH01000012">
    <property type="protein sequence ID" value="RUL88296.1"/>
    <property type="molecule type" value="Genomic_DNA"/>
</dbReference>
<dbReference type="InterPro" id="IPR014284">
    <property type="entry name" value="RNA_pol_sigma-70_dom"/>
</dbReference>
<organism evidence="9 10">
    <name type="scientific">Tautonia sociabilis</name>
    <dbReference type="NCBI Taxonomy" id="2080755"/>
    <lineage>
        <taxon>Bacteria</taxon>
        <taxon>Pseudomonadati</taxon>
        <taxon>Planctomycetota</taxon>
        <taxon>Planctomycetia</taxon>
        <taxon>Isosphaerales</taxon>
        <taxon>Isosphaeraceae</taxon>
        <taxon>Tautonia</taxon>
    </lineage>
</organism>
<keyword evidence="3" id="KW-0731">Sigma factor</keyword>
<evidence type="ECO:0000313" key="10">
    <source>
        <dbReference type="Proteomes" id="UP000280296"/>
    </source>
</evidence>
<dbReference type="Pfam" id="PF08281">
    <property type="entry name" value="Sigma70_r4_2"/>
    <property type="match status" value="1"/>
</dbReference>
<evidence type="ECO:0000256" key="6">
    <source>
        <dbReference type="SAM" id="MobiDB-lite"/>
    </source>
</evidence>
<dbReference type="Proteomes" id="UP000280296">
    <property type="component" value="Unassembled WGS sequence"/>
</dbReference>
<dbReference type="PANTHER" id="PTHR43133:SF8">
    <property type="entry name" value="RNA POLYMERASE SIGMA FACTOR HI_1459-RELATED"/>
    <property type="match status" value="1"/>
</dbReference>
<comment type="similarity">
    <text evidence="1">Belongs to the sigma-70 factor family. ECF subfamily.</text>
</comment>
<dbReference type="InterPro" id="IPR007627">
    <property type="entry name" value="RNA_pol_sigma70_r2"/>
</dbReference>
<dbReference type="InterPro" id="IPR013325">
    <property type="entry name" value="RNA_pol_sigma_r2"/>
</dbReference>
<dbReference type="Gene3D" id="1.10.10.10">
    <property type="entry name" value="Winged helix-like DNA-binding domain superfamily/Winged helix DNA-binding domain"/>
    <property type="match status" value="1"/>
</dbReference>
<dbReference type="GO" id="GO:0006352">
    <property type="term" value="P:DNA-templated transcription initiation"/>
    <property type="evidence" value="ECO:0007669"/>
    <property type="project" value="InterPro"/>
</dbReference>
<evidence type="ECO:0000256" key="5">
    <source>
        <dbReference type="ARBA" id="ARBA00023163"/>
    </source>
</evidence>
<evidence type="ECO:0000256" key="3">
    <source>
        <dbReference type="ARBA" id="ARBA00023082"/>
    </source>
</evidence>
<feature type="domain" description="RNA polymerase sigma factor 70 region 4 type 2" evidence="8">
    <location>
        <begin position="130"/>
        <end position="181"/>
    </location>
</feature>
<gene>
    <name evidence="9" type="ORF">TsocGM_08150</name>
</gene>
<evidence type="ECO:0000256" key="1">
    <source>
        <dbReference type="ARBA" id="ARBA00010641"/>
    </source>
</evidence>
<dbReference type="GO" id="GO:0016987">
    <property type="term" value="F:sigma factor activity"/>
    <property type="evidence" value="ECO:0007669"/>
    <property type="project" value="UniProtKB-KW"/>
</dbReference>
<sequence>MTGTDDDQPLVEAARAGRAEAFGELVKRHQDRLYPTLLRLTGSAEDAQDLLQESFLRAYKKLGRFRGGSSFYTWLYRLAVNLALSHRRRRKGPVRLSELRGEGAAPLEPPADPTRSDPTLPAEQAEREAIIQAALDALAPDHRAVVVLKEFDGLRYEEIAATLGVPVGTVRSRLHRARRELRDRLSGIVDEPAVRQGTPDAE</sequence>
<protein>
    <submittedName>
        <fullName evidence="9">Sigma-70 family RNA polymerase sigma factor</fullName>
    </submittedName>
</protein>
<dbReference type="Pfam" id="PF04542">
    <property type="entry name" value="Sigma70_r2"/>
    <property type="match status" value="1"/>
</dbReference>
<dbReference type="InterPro" id="IPR013324">
    <property type="entry name" value="RNA_pol_sigma_r3/r4-like"/>
</dbReference>
<keyword evidence="4" id="KW-0238">DNA-binding</keyword>
<dbReference type="RefSeq" id="WP_126724810.1">
    <property type="nucleotide sequence ID" value="NZ_RYZH01000012.1"/>
</dbReference>
<dbReference type="InterPro" id="IPR013249">
    <property type="entry name" value="RNA_pol_sigma70_r4_t2"/>
</dbReference>
<evidence type="ECO:0000259" key="7">
    <source>
        <dbReference type="Pfam" id="PF04542"/>
    </source>
</evidence>
<keyword evidence="2" id="KW-0805">Transcription regulation</keyword>
<dbReference type="Gene3D" id="1.10.1740.10">
    <property type="match status" value="1"/>
</dbReference>
<feature type="region of interest" description="Disordered" evidence="6">
    <location>
        <begin position="93"/>
        <end position="122"/>
    </location>
</feature>
<keyword evidence="10" id="KW-1185">Reference proteome</keyword>
<dbReference type="GO" id="GO:0003677">
    <property type="term" value="F:DNA binding"/>
    <property type="evidence" value="ECO:0007669"/>
    <property type="project" value="UniProtKB-KW"/>
</dbReference>
<reference evidence="9 10" key="2">
    <citation type="submission" date="2019-01" db="EMBL/GenBank/DDBJ databases">
        <title>Tautonia sociabilis, a novel thermotolerant planctomycete of Isosphaeraceae family, isolated from a 4000 m deep subterranean habitat.</title>
        <authorList>
            <person name="Kovaleva O.L."/>
            <person name="Elcheninov A.G."/>
            <person name="Van Heerden E."/>
            <person name="Toshchakov S.V."/>
            <person name="Novikov A."/>
            <person name="Bonch-Osmolovskaya E.A."/>
            <person name="Kublanov I.V."/>
        </authorList>
    </citation>
    <scope>NUCLEOTIDE SEQUENCE [LARGE SCALE GENOMIC DNA]</scope>
    <source>
        <strain evidence="9 10">GM2012</strain>
    </source>
</reference>
<comment type="caution">
    <text evidence="9">The sequence shown here is derived from an EMBL/GenBank/DDBJ whole genome shotgun (WGS) entry which is preliminary data.</text>
</comment>
<dbReference type="InterPro" id="IPR039425">
    <property type="entry name" value="RNA_pol_sigma-70-like"/>
</dbReference>
<dbReference type="OrthoDB" id="9785675at2"/>
<name>A0A432MME8_9BACT</name>
<reference evidence="9 10" key="1">
    <citation type="submission" date="2018-12" db="EMBL/GenBank/DDBJ databases">
        <authorList>
            <person name="Toschakov S.V."/>
        </authorList>
    </citation>
    <scope>NUCLEOTIDE SEQUENCE [LARGE SCALE GENOMIC DNA]</scope>
    <source>
        <strain evidence="9 10">GM2012</strain>
    </source>
</reference>
<dbReference type="AlphaFoldDB" id="A0A432MME8"/>
<keyword evidence="5" id="KW-0804">Transcription</keyword>
<dbReference type="SUPFAM" id="SSF88659">
    <property type="entry name" value="Sigma3 and sigma4 domains of RNA polymerase sigma factors"/>
    <property type="match status" value="1"/>
</dbReference>
<dbReference type="NCBIfam" id="TIGR02937">
    <property type="entry name" value="sigma70-ECF"/>
    <property type="match status" value="1"/>
</dbReference>
<accession>A0A432MME8</accession>
<dbReference type="SUPFAM" id="SSF88946">
    <property type="entry name" value="Sigma2 domain of RNA polymerase sigma factors"/>
    <property type="match status" value="1"/>
</dbReference>